<evidence type="ECO:0000256" key="4">
    <source>
        <dbReference type="ARBA" id="ARBA00022481"/>
    </source>
</evidence>
<keyword evidence="3" id="KW-1003">Cell membrane</keyword>
<evidence type="ECO:0000256" key="1">
    <source>
        <dbReference type="ARBA" id="ARBA00004377"/>
    </source>
</evidence>
<feature type="domain" description="General secretion pathway GspH" evidence="12">
    <location>
        <begin position="46"/>
        <end position="166"/>
    </location>
</feature>
<keyword evidence="6 11" id="KW-0812">Transmembrane</keyword>
<dbReference type="Gene3D" id="3.55.40.10">
    <property type="entry name" value="minor pseudopilin epsh domain"/>
    <property type="match status" value="1"/>
</dbReference>
<proteinExistence type="inferred from homology"/>
<dbReference type="PROSITE" id="PS00409">
    <property type="entry name" value="PROKAR_NTER_METHYL"/>
    <property type="match status" value="1"/>
</dbReference>
<dbReference type="eggNOG" id="COG4970">
    <property type="taxonomic scope" value="Bacteria"/>
</dbReference>
<dbReference type="GO" id="GO:0015627">
    <property type="term" value="C:type II protein secretion system complex"/>
    <property type="evidence" value="ECO:0007669"/>
    <property type="project" value="InterPro"/>
</dbReference>
<dbReference type="KEGG" id="jag:GJA_3811"/>
<evidence type="ECO:0000256" key="5">
    <source>
        <dbReference type="ARBA" id="ARBA00022519"/>
    </source>
</evidence>
<evidence type="ECO:0000256" key="6">
    <source>
        <dbReference type="ARBA" id="ARBA00022692"/>
    </source>
</evidence>
<evidence type="ECO:0000256" key="7">
    <source>
        <dbReference type="ARBA" id="ARBA00022989"/>
    </source>
</evidence>
<evidence type="ECO:0000256" key="10">
    <source>
        <dbReference type="ARBA" id="ARBA00030775"/>
    </source>
</evidence>
<evidence type="ECO:0000256" key="3">
    <source>
        <dbReference type="ARBA" id="ARBA00022475"/>
    </source>
</evidence>
<evidence type="ECO:0000313" key="14">
    <source>
        <dbReference type="Proteomes" id="UP000027604"/>
    </source>
</evidence>
<dbReference type="RefSeq" id="WP_038500282.1">
    <property type="nucleotide sequence ID" value="NZ_BCTH01000106.1"/>
</dbReference>
<dbReference type="STRING" id="1349767.GJA_3811"/>
<dbReference type="EMBL" id="HG322949">
    <property type="protein sequence ID" value="CDG84425.1"/>
    <property type="molecule type" value="Genomic_DNA"/>
</dbReference>
<keyword evidence="4" id="KW-0488">Methylation</keyword>
<evidence type="ECO:0000259" key="12">
    <source>
        <dbReference type="Pfam" id="PF12019"/>
    </source>
</evidence>
<dbReference type="Pfam" id="PF07963">
    <property type="entry name" value="N_methyl"/>
    <property type="match status" value="1"/>
</dbReference>
<dbReference type="InterPro" id="IPR045584">
    <property type="entry name" value="Pilin-like"/>
</dbReference>
<dbReference type="PATRIC" id="fig|1349767.4.peg.403"/>
<evidence type="ECO:0000256" key="8">
    <source>
        <dbReference type="ARBA" id="ARBA00023136"/>
    </source>
</evidence>
<dbReference type="Pfam" id="PF12019">
    <property type="entry name" value="GspH"/>
    <property type="match status" value="1"/>
</dbReference>
<reference evidence="13 14" key="1">
    <citation type="journal article" date="2015" name="Genome Announc.">
        <title>Genome Sequence of Mushroom Soft-Rot Pathogen Janthinobacterium agaricidamnosum.</title>
        <authorList>
            <person name="Graupner K."/>
            <person name="Lackner G."/>
            <person name="Hertweck C."/>
        </authorList>
    </citation>
    <scope>NUCLEOTIDE SEQUENCE [LARGE SCALE GENOMIC DNA]</scope>
    <source>
        <strain evidence="14">NBRC 102515 / DSM 9628</strain>
    </source>
</reference>
<dbReference type="SUPFAM" id="SSF54523">
    <property type="entry name" value="Pili subunits"/>
    <property type="match status" value="1"/>
</dbReference>
<dbReference type="InterPro" id="IPR022346">
    <property type="entry name" value="T2SS_GspH"/>
</dbReference>
<accession>W0VA15</accession>
<sequence>MKTISQNQGFTLLELMVVLLIAAVLGAAGTLSMRDMVARQQLRTTTNDLFAAIDLTRSLAIARGSRVMLMPLDPGGVDWSQGWVIFADRNGNSVFDDADELIVQQGPVASGITISSVFSSGHAPFYIAYNGAGRSCSANNSMAARWGTLSVVLGKRARHIKINMLGRVRVCDPQETPATCSGVAES</sequence>
<keyword evidence="5" id="KW-0997">Cell inner membrane</keyword>
<feature type="transmembrane region" description="Helical" evidence="11">
    <location>
        <begin position="12"/>
        <end position="33"/>
    </location>
</feature>
<evidence type="ECO:0000313" key="13">
    <source>
        <dbReference type="EMBL" id="CDG84425.1"/>
    </source>
</evidence>
<dbReference type="InterPro" id="IPR012902">
    <property type="entry name" value="N_methyl_site"/>
</dbReference>
<protein>
    <recommendedName>
        <fullName evidence="2">Type II secretion system protein H</fullName>
    </recommendedName>
    <alternativeName>
        <fullName evidence="10">General secretion pathway protein H</fullName>
    </alternativeName>
</protein>
<keyword evidence="14" id="KW-1185">Reference proteome</keyword>
<evidence type="ECO:0000256" key="9">
    <source>
        <dbReference type="ARBA" id="ARBA00025772"/>
    </source>
</evidence>
<organism evidence="13 14">
    <name type="scientific">Janthinobacterium agaricidamnosum NBRC 102515 = DSM 9628</name>
    <dbReference type="NCBI Taxonomy" id="1349767"/>
    <lineage>
        <taxon>Bacteria</taxon>
        <taxon>Pseudomonadati</taxon>
        <taxon>Pseudomonadota</taxon>
        <taxon>Betaproteobacteria</taxon>
        <taxon>Burkholderiales</taxon>
        <taxon>Oxalobacteraceae</taxon>
        <taxon>Janthinobacterium</taxon>
    </lineage>
</organism>
<keyword evidence="8 11" id="KW-0472">Membrane</keyword>
<keyword evidence="7 11" id="KW-1133">Transmembrane helix</keyword>
<dbReference type="GO" id="GO:0015628">
    <property type="term" value="P:protein secretion by the type II secretion system"/>
    <property type="evidence" value="ECO:0007669"/>
    <property type="project" value="InterPro"/>
</dbReference>
<evidence type="ECO:0000256" key="11">
    <source>
        <dbReference type="SAM" id="Phobius"/>
    </source>
</evidence>
<dbReference type="NCBIfam" id="TIGR02532">
    <property type="entry name" value="IV_pilin_GFxxxE"/>
    <property type="match status" value="1"/>
</dbReference>
<name>W0VA15_9BURK</name>
<dbReference type="GO" id="GO:0005886">
    <property type="term" value="C:plasma membrane"/>
    <property type="evidence" value="ECO:0007669"/>
    <property type="project" value="UniProtKB-SubCell"/>
</dbReference>
<dbReference type="OrthoDB" id="8929668at2"/>
<comment type="subcellular location">
    <subcellularLocation>
        <location evidence="1">Cell inner membrane</location>
        <topology evidence="1">Single-pass membrane protein</topology>
    </subcellularLocation>
</comment>
<comment type="similarity">
    <text evidence="9">Belongs to the GSP H family.</text>
</comment>
<dbReference type="HOGENOM" id="CLU_084761_1_4_4"/>
<evidence type="ECO:0000256" key="2">
    <source>
        <dbReference type="ARBA" id="ARBA00021549"/>
    </source>
</evidence>
<dbReference type="AlphaFoldDB" id="W0VA15"/>
<dbReference type="Proteomes" id="UP000027604">
    <property type="component" value="Chromosome I"/>
</dbReference>
<gene>
    <name evidence="13" type="ORF">GJA_3811</name>
</gene>